<dbReference type="Gene3D" id="1.20.5.620">
    <property type="entry name" value="F1F0 ATP synthase subunit B, membrane domain"/>
    <property type="match status" value="1"/>
</dbReference>
<evidence type="ECO:0000256" key="7">
    <source>
        <dbReference type="ARBA" id="ARBA00022989"/>
    </source>
</evidence>
<keyword evidence="7 13" id="KW-1133">Transmembrane helix</keyword>
<keyword evidence="5 13" id="KW-0812">Transmembrane</keyword>
<comment type="subunit">
    <text evidence="12 13">F-type ATPases have 2 components, F(1) - the catalytic core - and F(0) - the membrane proton channel. F(1) has five subunits: alpha(3), beta(3), gamma(1), delta(1), epsilon(1). F(0) has three main subunits: a(1), b(2) and c(10-14). The alpha and beta chains form an alternating ring which encloses part of the gamma chain. F(1) is attached to F(0) by a central stalk formed by the gamma and epsilon chains, while a peripheral stalk is formed by the delta and b chains.</text>
</comment>
<reference evidence="15 16" key="1">
    <citation type="journal article" date="2010" name="ChemBioChem">
        <title>Cloning and characterization of the biosynthetic gene cluster of 16-membered macrolide antibiotic FD-891: involvement of a dual functional cytochrome P450 monooxygenase catalyzing epoxidation and hydroxylation.</title>
        <authorList>
            <person name="Kudo F."/>
            <person name="Motegi A."/>
            <person name="Mizoue K."/>
            <person name="Eguchi T."/>
        </authorList>
    </citation>
    <scope>NUCLEOTIDE SEQUENCE [LARGE SCALE GENOMIC DNA]</scope>
    <source>
        <strain evidence="15 16">A-8890</strain>
    </source>
</reference>
<keyword evidence="10 13" id="KW-0066">ATP synthesis</keyword>
<dbReference type="InterPro" id="IPR050059">
    <property type="entry name" value="ATP_synthase_B_chain"/>
</dbReference>
<dbReference type="HAMAP" id="MF_01398">
    <property type="entry name" value="ATP_synth_b_bprime"/>
    <property type="match status" value="1"/>
</dbReference>
<keyword evidence="6 13" id="KW-0375">Hydrogen ion transport</keyword>
<name>A0ABN5VDI0_9ACTN</name>
<keyword evidence="16" id="KW-1185">Reference proteome</keyword>
<proteinExistence type="inferred from homology"/>
<comment type="function">
    <text evidence="11 13">F(1)F(0) ATP synthase produces ATP from ADP in the presence of a proton or sodium gradient. F-type ATPases consist of two structural domains, F(1) containing the extramembraneous catalytic core and F(0) containing the membrane proton channel, linked together by a central stalk and a peripheral stalk. During catalysis, ATP synthesis in the catalytic domain of F(1) is coupled via a rotary mechanism of the central stalk subunits to proton translocation.</text>
</comment>
<evidence type="ECO:0000256" key="5">
    <source>
        <dbReference type="ARBA" id="ARBA00022692"/>
    </source>
</evidence>
<evidence type="ECO:0000256" key="8">
    <source>
        <dbReference type="ARBA" id="ARBA00023065"/>
    </source>
</evidence>
<evidence type="ECO:0000256" key="12">
    <source>
        <dbReference type="ARBA" id="ARBA00025830"/>
    </source>
</evidence>
<sequence>MDLLPVDIGPLNPPVQELVVAAVLFALVFLFFVRLLPRVQRVLDEREDATKGAEGRAEAVREAAESKRAEAAAVLAEARHDAARIRQHAFEEGTALIAAARTDGQREHTTLLTEGRARLDSDRAEAETELRGYAAELASALASRIVGERIEAGVEQPRP</sequence>
<keyword evidence="3 13" id="KW-0813">Transport</keyword>
<keyword evidence="9 13" id="KW-0472">Membrane</keyword>
<dbReference type="Proteomes" id="UP001321542">
    <property type="component" value="Chromosome"/>
</dbReference>
<keyword evidence="13" id="KW-1003">Cell membrane</keyword>
<protein>
    <recommendedName>
        <fullName evidence="13">ATP synthase subunit b</fullName>
    </recommendedName>
    <alternativeName>
        <fullName evidence="13">ATP synthase F(0) sector subunit b</fullName>
    </alternativeName>
    <alternativeName>
        <fullName evidence="13">ATPase subunit I</fullName>
    </alternativeName>
    <alternativeName>
        <fullName evidence="13">F-type ATPase subunit b</fullName>
        <shortName evidence="13">F-ATPase subunit b</shortName>
    </alternativeName>
</protein>
<evidence type="ECO:0000256" key="2">
    <source>
        <dbReference type="ARBA" id="ARBA00005513"/>
    </source>
</evidence>
<gene>
    <name evidence="13" type="primary">atpF</name>
    <name evidence="15" type="ORF">SGFS_026970</name>
</gene>
<organism evidence="15 16">
    <name type="scientific">Streptomyces graminofaciens</name>
    <dbReference type="NCBI Taxonomy" id="68212"/>
    <lineage>
        <taxon>Bacteria</taxon>
        <taxon>Bacillati</taxon>
        <taxon>Actinomycetota</taxon>
        <taxon>Actinomycetes</taxon>
        <taxon>Kitasatosporales</taxon>
        <taxon>Streptomycetaceae</taxon>
        <taxon>Streptomyces</taxon>
    </lineage>
</organism>
<evidence type="ECO:0000256" key="6">
    <source>
        <dbReference type="ARBA" id="ARBA00022781"/>
    </source>
</evidence>
<evidence type="ECO:0000256" key="1">
    <source>
        <dbReference type="ARBA" id="ARBA00004162"/>
    </source>
</evidence>
<dbReference type="InterPro" id="IPR002146">
    <property type="entry name" value="ATP_synth_b/b'su_bac/chlpt"/>
</dbReference>
<dbReference type="EMBL" id="AP018448">
    <property type="protein sequence ID" value="BBC31403.1"/>
    <property type="molecule type" value="Genomic_DNA"/>
</dbReference>
<accession>A0ABN5VDI0</accession>
<dbReference type="PANTHER" id="PTHR33445:SF1">
    <property type="entry name" value="ATP SYNTHASE SUBUNIT B"/>
    <property type="match status" value="1"/>
</dbReference>
<dbReference type="SUPFAM" id="SSF81573">
    <property type="entry name" value="F1F0 ATP synthase subunit B, membrane domain"/>
    <property type="match status" value="1"/>
</dbReference>
<keyword evidence="8 13" id="KW-0406">Ion transport</keyword>
<evidence type="ECO:0000256" key="13">
    <source>
        <dbReference type="HAMAP-Rule" id="MF_01398"/>
    </source>
</evidence>
<reference evidence="15 16" key="2">
    <citation type="journal article" date="2023" name="ChemBioChem">
        <title>Acyltransferase Domain Exchange between Two Independent Type I Polyketide Synthases in the Same Producer Strain of Macrolide Antibiotics.</title>
        <authorList>
            <person name="Kudo F."/>
            <person name="Kishikawa K."/>
            <person name="Tsuboi K."/>
            <person name="Kido T."/>
            <person name="Usui T."/>
            <person name="Hashimoto J."/>
            <person name="Shin-Ya K."/>
            <person name="Miyanaga A."/>
            <person name="Eguchi T."/>
        </authorList>
    </citation>
    <scope>NUCLEOTIDE SEQUENCE [LARGE SCALE GENOMIC DNA]</scope>
    <source>
        <strain evidence="15 16">A-8890</strain>
    </source>
</reference>
<evidence type="ECO:0000256" key="14">
    <source>
        <dbReference type="RuleBase" id="RU003848"/>
    </source>
</evidence>
<keyword evidence="4 13" id="KW-0138">CF(0)</keyword>
<comment type="function">
    <text evidence="13">Component of the F(0) channel, it forms part of the peripheral stalk, linking F(1) to F(0).</text>
</comment>
<feature type="transmembrane region" description="Helical" evidence="13">
    <location>
        <begin position="18"/>
        <end position="36"/>
    </location>
</feature>
<evidence type="ECO:0000256" key="11">
    <source>
        <dbReference type="ARBA" id="ARBA00025198"/>
    </source>
</evidence>
<evidence type="ECO:0000313" key="16">
    <source>
        <dbReference type="Proteomes" id="UP001321542"/>
    </source>
</evidence>
<evidence type="ECO:0000313" key="15">
    <source>
        <dbReference type="EMBL" id="BBC31403.1"/>
    </source>
</evidence>
<evidence type="ECO:0000256" key="4">
    <source>
        <dbReference type="ARBA" id="ARBA00022547"/>
    </source>
</evidence>
<dbReference type="InterPro" id="IPR028987">
    <property type="entry name" value="ATP_synth_B-like_membr_sf"/>
</dbReference>
<evidence type="ECO:0000256" key="10">
    <source>
        <dbReference type="ARBA" id="ARBA00023310"/>
    </source>
</evidence>
<evidence type="ECO:0000256" key="3">
    <source>
        <dbReference type="ARBA" id="ARBA00022448"/>
    </source>
</evidence>
<dbReference type="CDD" id="cd06503">
    <property type="entry name" value="ATP-synt_Fo_b"/>
    <property type="match status" value="1"/>
</dbReference>
<dbReference type="PANTHER" id="PTHR33445">
    <property type="entry name" value="ATP SYNTHASE SUBUNIT B', CHLOROPLASTIC"/>
    <property type="match status" value="1"/>
</dbReference>
<evidence type="ECO:0000256" key="9">
    <source>
        <dbReference type="ARBA" id="ARBA00023136"/>
    </source>
</evidence>
<comment type="subcellular location">
    <subcellularLocation>
        <location evidence="1 13">Cell membrane</location>
        <topology evidence="1 13">Single-pass membrane protein</topology>
    </subcellularLocation>
</comment>
<dbReference type="Pfam" id="PF00430">
    <property type="entry name" value="ATP-synt_B"/>
    <property type="match status" value="1"/>
</dbReference>
<comment type="similarity">
    <text evidence="2 13 14">Belongs to the ATPase B chain family.</text>
</comment>
<dbReference type="RefSeq" id="WP_286250099.1">
    <property type="nucleotide sequence ID" value="NZ_AP018448.1"/>
</dbReference>